<dbReference type="OrthoDB" id="269227at2759"/>
<dbReference type="GeneID" id="28834075"/>
<reference evidence="6 7" key="1">
    <citation type="submission" date="2016-03" db="EMBL/GenBank/DDBJ databases">
        <title>Comparative genomics of Pseudogymnoascus destructans, the fungus causing white-nose syndrome of bats.</title>
        <authorList>
            <person name="Palmer J.M."/>
            <person name="Drees K.P."/>
            <person name="Foster J.T."/>
            <person name="Lindner D.L."/>
        </authorList>
    </citation>
    <scope>NUCLEOTIDE SEQUENCE [LARGE SCALE GENOMIC DNA]</scope>
    <source>
        <strain evidence="6 7">UAMH 10579</strain>
    </source>
</reference>
<dbReference type="PROSITE" id="PS00624">
    <property type="entry name" value="GMC_OXRED_2"/>
    <property type="match status" value="1"/>
</dbReference>
<comment type="similarity">
    <text evidence="1 3">Belongs to the GMC oxidoreductase family.</text>
</comment>
<evidence type="ECO:0000256" key="2">
    <source>
        <dbReference type="PIRSR" id="PIRSR000137-2"/>
    </source>
</evidence>
<proteinExistence type="inferred from homology"/>
<protein>
    <recommendedName>
        <fullName evidence="4 5">Glucose-methanol-choline oxidoreductase N-terminal domain-containing protein</fullName>
    </recommendedName>
</protein>
<evidence type="ECO:0000313" key="6">
    <source>
        <dbReference type="EMBL" id="OBU01218.1"/>
    </source>
</evidence>
<gene>
    <name evidence="6" type="ORF">VE01_00689</name>
</gene>
<evidence type="ECO:0000256" key="3">
    <source>
        <dbReference type="RuleBase" id="RU003968"/>
    </source>
</evidence>
<dbReference type="PIRSF" id="PIRSF000137">
    <property type="entry name" value="Alcohol_oxidase"/>
    <property type="match status" value="1"/>
</dbReference>
<evidence type="ECO:0000259" key="4">
    <source>
        <dbReference type="PROSITE" id="PS00623"/>
    </source>
</evidence>
<keyword evidence="3" id="KW-0285">Flavoprotein</keyword>
<dbReference type="PROSITE" id="PS00623">
    <property type="entry name" value="GMC_OXRED_1"/>
    <property type="match status" value="1"/>
</dbReference>
<dbReference type="EMBL" id="KV460207">
    <property type="protein sequence ID" value="OBU01218.1"/>
    <property type="molecule type" value="Genomic_DNA"/>
</dbReference>
<dbReference type="InterPro" id="IPR036188">
    <property type="entry name" value="FAD/NAD-bd_sf"/>
</dbReference>
<evidence type="ECO:0000313" key="7">
    <source>
        <dbReference type="Proteomes" id="UP000091956"/>
    </source>
</evidence>
<feature type="domain" description="Glucose-methanol-choline oxidoreductase N-terminal" evidence="4">
    <location>
        <begin position="99"/>
        <end position="122"/>
    </location>
</feature>
<dbReference type="InterPro" id="IPR000172">
    <property type="entry name" value="GMC_OxRdtase_N"/>
</dbReference>
<dbReference type="GO" id="GO:0050660">
    <property type="term" value="F:flavin adenine dinucleotide binding"/>
    <property type="evidence" value="ECO:0007669"/>
    <property type="project" value="InterPro"/>
</dbReference>
<feature type="domain" description="Glucose-methanol-choline oxidoreductase N-terminal" evidence="5">
    <location>
        <begin position="295"/>
        <end position="309"/>
    </location>
</feature>
<dbReference type="AlphaFoldDB" id="A0A2P2SWI4"/>
<dbReference type="PANTHER" id="PTHR11552:SF210">
    <property type="entry name" value="GLUCOSE-METHANOL-CHOLINE OXIDOREDUCTASE N-TERMINAL DOMAIN-CONTAINING PROTEIN-RELATED"/>
    <property type="match status" value="1"/>
</dbReference>
<evidence type="ECO:0000256" key="1">
    <source>
        <dbReference type="ARBA" id="ARBA00010790"/>
    </source>
</evidence>
<dbReference type="InterPro" id="IPR012132">
    <property type="entry name" value="GMC_OxRdtase"/>
</dbReference>
<accession>A0A2P2SWI4</accession>
<keyword evidence="2 3" id="KW-0274">FAD</keyword>
<sequence>MADPNNLPALCSVDEFLKHDYDFIVIGGGTAGLVVAARLTENADVNVGVLEAGAANIEDPMIMMPAMYTKAIGDPKYDWLHKSVVQKSAGNVAMDQPRGKGLGGSSTINYQMYVRGHKVDYDDWEKLGNKGWGFQDLLPYFTKHEHFDDPSGYTTKPNIPLETTYDASLHGTNGPIHTSFSTWRLPQEREWIAASSTLGENMGSPLEAWSGDHMGTHHSLSTIDRSNGELTGTRSYATTGYLLPNAGRPNLNVLVEALVTKLVISDAGEVTGVEFLHEDKPHTVLAKKEVVLSAGTMKSPQILELSGIGNPSILSRAGVKCVVDNPRVGENFQDHPATAIGYELVEGEKTLDMLQQESELQAAMTSYTTDKSGPLSSGGSAVGFASYADLATPAEVKSLQELILSGKYPGHNEATKKLIAESLGDHNYGSLQLVLLPATLDLRYPGNQKALLQPPTEQLGKHGLALAACLARPLSVGTIHISSSDPKIDPEIDPGYLTHPADIEVFVKGLELLEKMAATSPFKEKIKRKYHPVELDLGDRKSVEEYLRHTCATEYHPLGTVAMGKKGVGAVDDRLKVWGAKGVRVVDASVMPLHVSGNIVSSVYAIAEKASDMIKEDWEL</sequence>
<dbReference type="GO" id="GO:0016614">
    <property type="term" value="F:oxidoreductase activity, acting on CH-OH group of donors"/>
    <property type="evidence" value="ECO:0007669"/>
    <property type="project" value="InterPro"/>
</dbReference>
<dbReference type="Proteomes" id="UP000091956">
    <property type="component" value="Unassembled WGS sequence"/>
</dbReference>
<dbReference type="SUPFAM" id="SSF51905">
    <property type="entry name" value="FAD/NAD(P)-binding domain"/>
    <property type="match status" value="1"/>
</dbReference>
<organism evidence="6 7">
    <name type="scientific">Pseudogymnoascus verrucosus</name>
    <dbReference type="NCBI Taxonomy" id="342668"/>
    <lineage>
        <taxon>Eukaryota</taxon>
        <taxon>Fungi</taxon>
        <taxon>Dikarya</taxon>
        <taxon>Ascomycota</taxon>
        <taxon>Pezizomycotina</taxon>
        <taxon>Leotiomycetes</taxon>
        <taxon>Thelebolales</taxon>
        <taxon>Thelebolaceae</taxon>
        <taxon>Pseudogymnoascus</taxon>
    </lineage>
</organism>
<dbReference type="PANTHER" id="PTHR11552">
    <property type="entry name" value="GLUCOSE-METHANOL-CHOLINE GMC OXIDOREDUCTASE"/>
    <property type="match status" value="1"/>
</dbReference>
<name>A0A2P2SWI4_9PEZI</name>
<keyword evidence="7" id="KW-1185">Reference proteome</keyword>
<evidence type="ECO:0000259" key="5">
    <source>
        <dbReference type="PROSITE" id="PS00624"/>
    </source>
</evidence>
<dbReference type="Gene3D" id="3.30.560.10">
    <property type="entry name" value="Glucose Oxidase, domain 3"/>
    <property type="match status" value="1"/>
</dbReference>
<comment type="cofactor">
    <cofactor evidence="2">
        <name>FAD</name>
        <dbReference type="ChEBI" id="CHEBI:57692"/>
    </cofactor>
</comment>
<reference evidence="7" key="2">
    <citation type="journal article" date="2018" name="Nat. Commun.">
        <title>Extreme sensitivity to ultraviolet light in the fungal pathogen causing white-nose syndrome of bats.</title>
        <authorList>
            <person name="Palmer J.M."/>
            <person name="Drees K.P."/>
            <person name="Foster J.T."/>
            <person name="Lindner D.L."/>
        </authorList>
    </citation>
    <scope>NUCLEOTIDE SEQUENCE [LARGE SCALE GENOMIC DNA]</scope>
    <source>
        <strain evidence="7">UAMH 10579</strain>
    </source>
</reference>
<dbReference type="RefSeq" id="XP_018134950.1">
    <property type="nucleotide sequence ID" value="XM_018270217.2"/>
</dbReference>
<dbReference type="InterPro" id="IPR007867">
    <property type="entry name" value="GMC_OxRtase_C"/>
</dbReference>
<dbReference type="STRING" id="342668.A0A2P2SWI4"/>
<dbReference type="Pfam" id="PF05199">
    <property type="entry name" value="GMC_oxred_C"/>
    <property type="match status" value="1"/>
</dbReference>
<feature type="binding site" evidence="2">
    <location>
        <position position="259"/>
    </location>
    <ligand>
        <name>FAD</name>
        <dbReference type="ChEBI" id="CHEBI:57692"/>
    </ligand>
</feature>
<dbReference type="SUPFAM" id="SSF54373">
    <property type="entry name" value="FAD-linked reductases, C-terminal domain"/>
    <property type="match status" value="1"/>
</dbReference>
<dbReference type="Pfam" id="PF00732">
    <property type="entry name" value="GMC_oxred_N"/>
    <property type="match status" value="1"/>
</dbReference>
<dbReference type="Gene3D" id="3.50.50.60">
    <property type="entry name" value="FAD/NAD(P)-binding domain"/>
    <property type="match status" value="1"/>
</dbReference>